<evidence type="ECO:0000256" key="5">
    <source>
        <dbReference type="ARBA" id="ARBA00022989"/>
    </source>
</evidence>
<feature type="transmembrane region" description="Helical" evidence="8">
    <location>
        <begin position="7"/>
        <end position="28"/>
    </location>
</feature>
<keyword evidence="3" id="KW-0997">Cell inner membrane</keyword>
<evidence type="ECO:0000256" key="1">
    <source>
        <dbReference type="ARBA" id="ARBA00004377"/>
    </source>
</evidence>
<dbReference type="PANTHER" id="PTHR30336">
    <property type="entry name" value="INNER MEMBRANE PROTEIN, PROBABLE PERMEASE"/>
    <property type="match status" value="1"/>
</dbReference>
<evidence type="ECO:0000256" key="2">
    <source>
        <dbReference type="ARBA" id="ARBA00022475"/>
    </source>
</evidence>
<keyword evidence="4 8" id="KW-0812">Transmembrane</keyword>
<name>A0A1M6FQ83_9FIRM</name>
<dbReference type="CDD" id="cd06259">
    <property type="entry name" value="YdcF-like"/>
    <property type="match status" value="1"/>
</dbReference>
<keyword evidence="11" id="KW-1185">Reference proteome</keyword>
<evidence type="ECO:0000313" key="10">
    <source>
        <dbReference type="EMBL" id="SHI99830.1"/>
    </source>
</evidence>
<proteinExistence type="predicted"/>
<evidence type="ECO:0000256" key="7">
    <source>
        <dbReference type="ARBA" id="ARBA00037355"/>
    </source>
</evidence>
<sequence>MRKRIKIFLKIACMIAVVVTALILFSYYSVELRTRSRVYDNIDELPHNKVGLVLGTTKYIYGNTLNPYYVNRIDAAARLFLKGKVDYLLVSGDNGQVEYNEPIKMKQDLIEKGIPEDKVFLDYAGFRTLDSIVRSREIFGQEKITVISQEFHNERAVFIALSKDIDAVGYNAMDVNCKAGFKTNVREIFARVKMMFDLALGIQPKFLGERITIE</sequence>
<accession>A0A1M6FQ83</accession>
<keyword evidence="6 8" id="KW-0472">Membrane</keyword>
<evidence type="ECO:0000259" key="9">
    <source>
        <dbReference type="Pfam" id="PF02698"/>
    </source>
</evidence>
<feature type="domain" description="DUF218" evidence="9">
    <location>
        <begin position="52"/>
        <end position="165"/>
    </location>
</feature>
<dbReference type="GO" id="GO:0005886">
    <property type="term" value="C:plasma membrane"/>
    <property type="evidence" value="ECO:0007669"/>
    <property type="project" value="UniProtKB-SubCell"/>
</dbReference>
<keyword evidence="2" id="KW-1003">Cell membrane</keyword>
<evidence type="ECO:0000256" key="3">
    <source>
        <dbReference type="ARBA" id="ARBA00022519"/>
    </source>
</evidence>
<evidence type="ECO:0000256" key="4">
    <source>
        <dbReference type="ARBA" id="ARBA00022692"/>
    </source>
</evidence>
<evidence type="ECO:0000313" key="11">
    <source>
        <dbReference type="Proteomes" id="UP000184052"/>
    </source>
</evidence>
<dbReference type="PANTHER" id="PTHR30336:SF0">
    <property type="entry name" value="PROTEIN SANA"/>
    <property type="match status" value="1"/>
</dbReference>
<comment type="subcellular location">
    <subcellularLocation>
        <location evidence="1">Cell inner membrane</location>
        <topology evidence="1">Single-pass membrane protein</topology>
    </subcellularLocation>
</comment>
<dbReference type="Proteomes" id="UP000184052">
    <property type="component" value="Unassembled WGS sequence"/>
</dbReference>
<keyword evidence="5 8" id="KW-1133">Transmembrane helix</keyword>
<dbReference type="STRING" id="1121476.SAMN02745751_01497"/>
<evidence type="ECO:0000256" key="6">
    <source>
        <dbReference type="ARBA" id="ARBA00023136"/>
    </source>
</evidence>
<evidence type="ECO:0000256" key="8">
    <source>
        <dbReference type="SAM" id="Phobius"/>
    </source>
</evidence>
<organism evidence="10 11">
    <name type="scientific">Dethiosulfatibacter aminovorans DSM 17477</name>
    <dbReference type="NCBI Taxonomy" id="1121476"/>
    <lineage>
        <taxon>Bacteria</taxon>
        <taxon>Bacillati</taxon>
        <taxon>Bacillota</taxon>
        <taxon>Tissierellia</taxon>
        <taxon>Dethiosulfatibacter</taxon>
    </lineage>
</organism>
<comment type="function">
    <text evidence="7">Participates in the barrier function of the cell envelope.</text>
</comment>
<dbReference type="InterPro" id="IPR051599">
    <property type="entry name" value="Cell_Envelope_Assoc"/>
</dbReference>
<dbReference type="RefSeq" id="WP_245819792.1">
    <property type="nucleotide sequence ID" value="NZ_FQZL01000009.1"/>
</dbReference>
<dbReference type="EMBL" id="FQZL01000009">
    <property type="protein sequence ID" value="SHI99830.1"/>
    <property type="molecule type" value="Genomic_DNA"/>
</dbReference>
<dbReference type="AlphaFoldDB" id="A0A1M6FQ83"/>
<protein>
    <submittedName>
        <fullName evidence="10">SanA protein</fullName>
    </submittedName>
</protein>
<dbReference type="Pfam" id="PF02698">
    <property type="entry name" value="DUF218"/>
    <property type="match status" value="1"/>
</dbReference>
<gene>
    <name evidence="10" type="ORF">SAMN02745751_01497</name>
</gene>
<reference evidence="10 11" key="1">
    <citation type="submission" date="2016-11" db="EMBL/GenBank/DDBJ databases">
        <authorList>
            <person name="Jaros S."/>
            <person name="Januszkiewicz K."/>
            <person name="Wedrychowicz H."/>
        </authorList>
    </citation>
    <scope>NUCLEOTIDE SEQUENCE [LARGE SCALE GENOMIC DNA]</scope>
    <source>
        <strain evidence="10 11">DSM 17477</strain>
    </source>
</reference>
<dbReference type="InterPro" id="IPR003848">
    <property type="entry name" value="DUF218"/>
</dbReference>